<dbReference type="GO" id="GO:0016020">
    <property type="term" value="C:membrane"/>
    <property type="evidence" value="ECO:0007669"/>
    <property type="project" value="UniProtKB-SubCell"/>
</dbReference>
<dbReference type="KEGG" id="shal:SHALO_2818"/>
<feature type="transmembrane region" description="Helical" evidence="6">
    <location>
        <begin position="370"/>
        <end position="393"/>
    </location>
</feature>
<evidence type="ECO:0000256" key="5">
    <source>
        <dbReference type="ARBA" id="ARBA00023136"/>
    </source>
</evidence>
<dbReference type="GO" id="GO:0022857">
    <property type="term" value="F:transmembrane transporter activity"/>
    <property type="evidence" value="ECO:0007669"/>
    <property type="project" value="InterPro"/>
</dbReference>
<keyword evidence="4 6" id="KW-1133">Transmembrane helix</keyword>
<keyword evidence="8" id="KW-1185">Reference proteome</keyword>
<gene>
    <name evidence="7" type="ORF">SHALO_2818</name>
</gene>
<evidence type="ECO:0000313" key="7">
    <source>
        <dbReference type="EMBL" id="AOO66571.1"/>
    </source>
</evidence>
<evidence type="ECO:0000256" key="4">
    <source>
        <dbReference type="ARBA" id="ARBA00022989"/>
    </source>
</evidence>
<feature type="transmembrane region" description="Helical" evidence="6">
    <location>
        <begin position="36"/>
        <end position="52"/>
    </location>
</feature>
<comment type="similarity">
    <text evidence="2">Belongs to the SLC13A/DASS transporter (TC 2.A.47) family. DIT1 subfamily.</text>
</comment>
<evidence type="ECO:0000256" key="3">
    <source>
        <dbReference type="ARBA" id="ARBA00022692"/>
    </source>
</evidence>
<feature type="transmembrane region" description="Helical" evidence="6">
    <location>
        <begin position="59"/>
        <end position="77"/>
    </location>
</feature>
<evidence type="ECO:0000256" key="6">
    <source>
        <dbReference type="SAM" id="Phobius"/>
    </source>
</evidence>
<dbReference type="PIRSF" id="PIRSF002457">
    <property type="entry name" value="DASS"/>
    <property type="match status" value="1"/>
</dbReference>
<dbReference type="InterPro" id="IPR001898">
    <property type="entry name" value="SLC13A/DASS"/>
</dbReference>
<keyword evidence="5 6" id="KW-0472">Membrane</keyword>
<feature type="transmembrane region" description="Helical" evidence="6">
    <location>
        <begin position="462"/>
        <end position="482"/>
    </location>
</feature>
<evidence type="ECO:0000256" key="1">
    <source>
        <dbReference type="ARBA" id="ARBA00004141"/>
    </source>
</evidence>
<feature type="transmembrane region" description="Helical" evidence="6">
    <location>
        <begin position="7"/>
        <end position="24"/>
    </location>
</feature>
<evidence type="ECO:0000256" key="2">
    <source>
        <dbReference type="ARBA" id="ARBA00007349"/>
    </source>
</evidence>
<feature type="transmembrane region" description="Helical" evidence="6">
    <location>
        <begin position="97"/>
        <end position="116"/>
    </location>
</feature>
<evidence type="ECO:0000313" key="8">
    <source>
        <dbReference type="Proteomes" id="UP000094609"/>
    </source>
</evidence>
<feature type="transmembrane region" description="Helical" evidence="6">
    <location>
        <begin position="137"/>
        <end position="155"/>
    </location>
</feature>
<comment type="subcellular location">
    <subcellularLocation>
        <location evidence="1">Membrane</location>
        <topology evidence="1">Multi-pass membrane protein</topology>
    </subcellularLocation>
</comment>
<name>A0A1D7TNJ6_9BACT</name>
<feature type="transmembrane region" description="Helical" evidence="6">
    <location>
        <begin position="312"/>
        <end position="331"/>
    </location>
</feature>
<feature type="transmembrane region" description="Helical" evidence="6">
    <location>
        <begin position="231"/>
        <end position="257"/>
    </location>
</feature>
<feature type="transmembrane region" description="Helical" evidence="6">
    <location>
        <begin position="188"/>
        <end position="210"/>
    </location>
</feature>
<keyword evidence="3 6" id="KW-0812">Transmembrane</keyword>
<sequence length="491" mass="52403">MEANGDYKYYVKLLAPVVVGLLVFMCPTPEGLSANAWLYTSIFAGLVIGLIFEPIPPALIGIIAVVLAVLFKVGPVGSGKDGAVIKSAAAMDWGLSGFSNAVVWLIFAAFMIGIGYHNSGLGKRIAFLLVHKLGTSTLGLGYAIALADLILAPFIPSNAARSGGTIYPIVTSIPPMFESYPEKDARKIGAYLVWVSLATTCVSSSIFLTGQAPNPLALELAVKAGVHSVSWTGWFIAFAPVGIILFAITPILALWIYPPEIKGSPIISKWAGEELEKLGKISRGEILMLSISILALVLWIGSSFFKVNATTTALIVIVLMIAAKIISWGDFLGNKPAWNVLTWFATLVTMAAGLKNVGFLEWIAKATGTYLHGLTPFMAVLGLIVAFSILRYFFASGTAYVTAMVGLFTVLAISIPNTDPSQTMLMLLLPMGIMGVLTPYGTGHSPVWFASGYVTGPEFWKLGAIFGAIYLAVFLVIGLPWIKFIYPYIAG</sequence>
<reference evidence="8" key="1">
    <citation type="submission" date="2016-08" db="EMBL/GenBank/DDBJ databases">
        <title>Complete genome sequence of the organohalide-respiring Epsilonproteobacterium Sulfurospirillum halorespirans.</title>
        <authorList>
            <person name="Goris T."/>
            <person name="Zimmermann J."/>
            <person name="Schenz B."/>
            <person name="Lemos M."/>
            <person name="Hackermueller J."/>
            <person name="Diekert G."/>
        </authorList>
    </citation>
    <scope>NUCLEOTIDE SEQUENCE [LARGE SCALE GENOMIC DNA]</scope>
    <source>
        <strain>DSM 13726</strain>
        <strain evidence="8">PCE-M2</strain>
    </source>
</reference>
<dbReference type="InterPro" id="IPR030676">
    <property type="entry name" value="CitT-rel"/>
</dbReference>
<dbReference type="Pfam" id="PF00939">
    <property type="entry name" value="Na_sulph_symp"/>
    <property type="match status" value="1"/>
</dbReference>
<proteinExistence type="inferred from homology"/>
<dbReference type="STRING" id="1193502.SHALO_2818"/>
<feature type="transmembrane region" description="Helical" evidence="6">
    <location>
        <begin position="286"/>
        <end position="305"/>
    </location>
</feature>
<dbReference type="Proteomes" id="UP000094609">
    <property type="component" value="Chromosome"/>
</dbReference>
<organism evidence="7 8">
    <name type="scientific">Sulfurospirillum halorespirans DSM 13726</name>
    <dbReference type="NCBI Taxonomy" id="1193502"/>
    <lineage>
        <taxon>Bacteria</taxon>
        <taxon>Pseudomonadati</taxon>
        <taxon>Campylobacterota</taxon>
        <taxon>Epsilonproteobacteria</taxon>
        <taxon>Campylobacterales</taxon>
        <taxon>Sulfurospirillaceae</taxon>
        <taxon>Sulfurospirillum</taxon>
    </lineage>
</organism>
<feature type="transmembrane region" description="Helical" evidence="6">
    <location>
        <begin position="337"/>
        <end position="358"/>
    </location>
</feature>
<dbReference type="RefSeq" id="WP_069479093.1">
    <property type="nucleotide sequence ID" value="NZ_CP017111.1"/>
</dbReference>
<dbReference type="NCBIfam" id="TIGR00785">
    <property type="entry name" value="dass"/>
    <property type="match status" value="1"/>
</dbReference>
<accession>A0A1D7TNJ6</accession>
<dbReference type="EMBL" id="CP017111">
    <property type="protein sequence ID" value="AOO66571.1"/>
    <property type="molecule type" value="Genomic_DNA"/>
</dbReference>
<feature type="transmembrane region" description="Helical" evidence="6">
    <location>
        <begin position="424"/>
        <end position="442"/>
    </location>
</feature>
<dbReference type="AlphaFoldDB" id="A0A1D7TNJ6"/>
<dbReference type="PATRIC" id="fig|1193502.14.peg.2850"/>
<dbReference type="PANTHER" id="PTHR42826">
    <property type="entry name" value="DICARBOXYLATE TRANSPORTER 2.1, CHLOROPLASTIC"/>
    <property type="match status" value="1"/>
</dbReference>
<protein>
    <submittedName>
        <fullName evidence="7">Divalent anion:Na+ symporter (DASS) family protein</fullName>
    </submittedName>
</protein>
<feature type="transmembrane region" description="Helical" evidence="6">
    <location>
        <begin position="399"/>
        <end position="417"/>
    </location>
</feature>